<proteinExistence type="predicted"/>
<dbReference type="EMBL" id="JAHHUM010002652">
    <property type="protein sequence ID" value="KAK5601727.1"/>
    <property type="molecule type" value="Genomic_DNA"/>
</dbReference>
<reference evidence="1 2" key="1">
    <citation type="submission" date="2021-06" db="EMBL/GenBank/DDBJ databases">
        <authorList>
            <person name="Palmer J.M."/>
        </authorList>
    </citation>
    <scope>NUCLEOTIDE SEQUENCE [LARGE SCALE GENOMIC DNA]</scope>
    <source>
        <strain evidence="1 2">MEX-2019</strain>
        <tissue evidence="1">Muscle</tissue>
    </source>
</reference>
<comment type="caution">
    <text evidence="1">The sequence shown here is derived from an EMBL/GenBank/DDBJ whole genome shotgun (WGS) entry which is preliminary data.</text>
</comment>
<dbReference type="Proteomes" id="UP001311232">
    <property type="component" value="Unassembled WGS sequence"/>
</dbReference>
<dbReference type="AlphaFoldDB" id="A0AAV9R039"/>
<protein>
    <submittedName>
        <fullName evidence="1">Uncharacterized protein</fullName>
    </submittedName>
</protein>
<organism evidence="1 2">
    <name type="scientific">Crenichthys baileyi</name>
    <name type="common">White River springfish</name>
    <dbReference type="NCBI Taxonomy" id="28760"/>
    <lineage>
        <taxon>Eukaryota</taxon>
        <taxon>Metazoa</taxon>
        <taxon>Chordata</taxon>
        <taxon>Craniata</taxon>
        <taxon>Vertebrata</taxon>
        <taxon>Euteleostomi</taxon>
        <taxon>Actinopterygii</taxon>
        <taxon>Neopterygii</taxon>
        <taxon>Teleostei</taxon>
        <taxon>Neoteleostei</taxon>
        <taxon>Acanthomorphata</taxon>
        <taxon>Ovalentaria</taxon>
        <taxon>Atherinomorphae</taxon>
        <taxon>Cyprinodontiformes</taxon>
        <taxon>Goodeidae</taxon>
        <taxon>Crenichthys</taxon>
    </lineage>
</organism>
<keyword evidence="2" id="KW-1185">Reference proteome</keyword>
<name>A0AAV9R039_9TELE</name>
<gene>
    <name evidence="1" type="ORF">CRENBAI_021491</name>
</gene>
<evidence type="ECO:0000313" key="2">
    <source>
        <dbReference type="Proteomes" id="UP001311232"/>
    </source>
</evidence>
<accession>A0AAV9R039</accession>
<sequence>MRNLHIEQEGRHKHSWENQPFSQSPLSCISYSISHFITLVLTQQVISSLLQTLITGKKIIQNIRTFIETGKPKLRASQQYKKQSMQIQHAGRRCSQQGNINHKRLSINVKHIHCY</sequence>
<evidence type="ECO:0000313" key="1">
    <source>
        <dbReference type="EMBL" id="KAK5601727.1"/>
    </source>
</evidence>